<feature type="chain" id="PRO_5016447116" description="Alpha-amylase" evidence="4">
    <location>
        <begin position="28"/>
        <end position="562"/>
    </location>
</feature>
<proteinExistence type="inferred from homology"/>
<dbReference type="PRINTS" id="PR00110">
    <property type="entry name" value="ALPHAAMYLASE"/>
</dbReference>
<dbReference type="InterPro" id="IPR006047">
    <property type="entry name" value="GH13_cat_dom"/>
</dbReference>
<evidence type="ECO:0000256" key="3">
    <source>
        <dbReference type="RuleBase" id="RU361134"/>
    </source>
</evidence>
<dbReference type="GO" id="GO:0004556">
    <property type="term" value="F:alpha-amylase activity"/>
    <property type="evidence" value="ECO:0007669"/>
    <property type="project" value="UniProtKB-UniRule"/>
</dbReference>
<reference evidence="6 7" key="1">
    <citation type="submission" date="2018-03" db="EMBL/GenBank/DDBJ databases">
        <title>Genomic Encyclopedia of Archaeal and Bacterial Type Strains, Phase II (KMG-II): from individual species to whole genera.</title>
        <authorList>
            <person name="Goeker M."/>
        </authorList>
    </citation>
    <scope>NUCLEOTIDE SEQUENCE [LARGE SCALE GENOMIC DNA]</scope>
    <source>
        <strain evidence="6 7">DSM 28229</strain>
    </source>
</reference>
<evidence type="ECO:0000256" key="1">
    <source>
        <dbReference type="ARBA" id="ARBA00008061"/>
    </source>
</evidence>
<keyword evidence="4" id="KW-0732">Signal</keyword>
<dbReference type="EMBL" id="QGDO01000003">
    <property type="protein sequence ID" value="PWJ42054.1"/>
    <property type="molecule type" value="Genomic_DNA"/>
</dbReference>
<evidence type="ECO:0000313" key="7">
    <source>
        <dbReference type="Proteomes" id="UP000245535"/>
    </source>
</evidence>
<dbReference type="PANTHER" id="PTHR10357">
    <property type="entry name" value="ALPHA-AMYLASE FAMILY MEMBER"/>
    <property type="match status" value="1"/>
</dbReference>
<evidence type="ECO:0000259" key="5">
    <source>
        <dbReference type="SMART" id="SM00642"/>
    </source>
</evidence>
<dbReference type="InterPro" id="IPR006046">
    <property type="entry name" value="Alpha_amylase"/>
</dbReference>
<protein>
    <recommendedName>
        <fullName evidence="3">Alpha-amylase</fullName>
        <ecNumber evidence="3">3.2.1.1</ecNumber>
    </recommendedName>
</protein>
<dbReference type="AlphaFoldDB" id="A0A315ZBG2"/>
<organism evidence="6 7">
    <name type="scientific">Sediminitomix flava</name>
    <dbReference type="NCBI Taxonomy" id="379075"/>
    <lineage>
        <taxon>Bacteria</taxon>
        <taxon>Pseudomonadati</taxon>
        <taxon>Bacteroidota</taxon>
        <taxon>Cytophagia</taxon>
        <taxon>Cytophagales</taxon>
        <taxon>Flammeovirgaceae</taxon>
        <taxon>Sediminitomix</taxon>
    </lineage>
</organism>
<dbReference type="Gene3D" id="3.20.20.80">
    <property type="entry name" value="Glycosidases"/>
    <property type="match status" value="1"/>
</dbReference>
<dbReference type="GO" id="GO:0005975">
    <property type="term" value="P:carbohydrate metabolic process"/>
    <property type="evidence" value="ECO:0007669"/>
    <property type="project" value="InterPro"/>
</dbReference>
<feature type="signal peptide" evidence="4">
    <location>
        <begin position="1"/>
        <end position="27"/>
    </location>
</feature>
<sequence>MNKLTKSSLLILFYGLGLLNLSSCEPAKTQSTKTEAPFIWNAANIYFLLTDRFYNGNKENDNIIPRNENAAKLRGFMGGDIKGITEKIKEGYFQDLGINAIWFTPIVEQIHGSVDEGTGETYPFHGYWAKDWTKIDPNFGTKEDLAELVKVAHDNGIRIILDVVINHTGPVTDQDPVWDNNWVRTEPQCTYDSYENFVNCTLVENLPDVLTGSDENVEIPTPLVEKWTKEGRLEKEQKELDEFFARTGYPRAPRFYIIKWLTDYIREFGVDGFRVDTVKHTEESVWGDLHKEAIAAFKDWKKANPDKVLDDNDFYMVGEVYGYNIGNGRNFMNGDKEVDYFDEGFNTLISFGLKWEANEKSYEEVFASYDSILNNELKGKGVVNYVSSHDDGHPFDKMREKPFKAANFLFLAPGSAQVYYGDETNRSLDIEGTVGDATLRSFMNWDEIEKNSERNGFKTKDVLSHWQKLGKFKSLHPVVGIGRHQMITEAPYVFSRSIKSDKYSDQVVVGLDLPKGKKDISVAKVFEDGQKVKDFYSGTTATVKGGKVTIDTPNNIVLFEAI</sequence>
<dbReference type="Proteomes" id="UP000245535">
    <property type="component" value="Unassembled WGS sequence"/>
</dbReference>
<evidence type="ECO:0000313" key="6">
    <source>
        <dbReference type="EMBL" id="PWJ42054.1"/>
    </source>
</evidence>
<comment type="catalytic activity">
    <reaction evidence="3">
        <text>Endohydrolysis of (1-&gt;4)-alpha-D-glucosidic linkages in polysaccharides containing three or more (1-&gt;4)-alpha-linked D-glucose units.</text>
        <dbReference type="EC" id="3.2.1.1"/>
    </reaction>
</comment>
<dbReference type="Pfam" id="PF00128">
    <property type="entry name" value="Alpha-amylase"/>
    <property type="match status" value="1"/>
</dbReference>
<dbReference type="SMART" id="SM00642">
    <property type="entry name" value="Aamy"/>
    <property type="match status" value="1"/>
</dbReference>
<keyword evidence="3" id="KW-0378">Hydrolase</keyword>
<dbReference type="EC" id="3.2.1.1" evidence="3"/>
<comment type="caution">
    <text evidence="6">The sequence shown here is derived from an EMBL/GenBank/DDBJ whole genome shotgun (WGS) entry which is preliminary data.</text>
</comment>
<keyword evidence="3" id="KW-0326">Glycosidase</keyword>
<name>A0A315ZBG2_SEDFL</name>
<keyword evidence="7" id="KW-1185">Reference proteome</keyword>
<dbReference type="OrthoDB" id="9806009at2"/>
<evidence type="ECO:0000256" key="2">
    <source>
        <dbReference type="RuleBase" id="RU003615"/>
    </source>
</evidence>
<dbReference type="InterPro" id="IPR017853">
    <property type="entry name" value="GH"/>
</dbReference>
<keyword evidence="3" id="KW-0119">Carbohydrate metabolism</keyword>
<dbReference type="SUPFAM" id="SSF51445">
    <property type="entry name" value="(Trans)glycosidases"/>
    <property type="match status" value="1"/>
</dbReference>
<gene>
    <name evidence="6" type="ORF">BC781_103304</name>
</gene>
<dbReference type="PANTHER" id="PTHR10357:SF209">
    <property type="entry name" value="PERIPLASMIC ALPHA-AMYLASE"/>
    <property type="match status" value="1"/>
</dbReference>
<accession>A0A315ZBG2</accession>
<comment type="similarity">
    <text evidence="1 2">Belongs to the glycosyl hydrolase 13 family.</text>
</comment>
<evidence type="ECO:0000256" key="4">
    <source>
        <dbReference type="SAM" id="SignalP"/>
    </source>
</evidence>
<dbReference type="GO" id="GO:0043169">
    <property type="term" value="F:cation binding"/>
    <property type="evidence" value="ECO:0007669"/>
    <property type="project" value="InterPro"/>
</dbReference>
<feature type="domain" description="Glycosyl hydrolase family 13 catalytic" evidence="5">
    <location>
        <begin position="47"/>
        <end position="473"/>
    </location>
</feature>